<dbReference type="Proteomes" id="UP000470446">
    <property type="component" value="Unassembled WGS sequence"/>
</dbReference>
<dbReference type="AlphaFoldDB" id="A0A7K3PK77"/>
<name>A0A7K3PK77_9ACTN</name>
<reference evidence="2 3" key="1">
    <citation type="submission" date="2020-01" db="EMBL/GenBank/DDBJ databases">
        <title>Insect and environment-associated Actinomycetes.</title>
        <authorList>
            <person name="Currrie C."/>
            <person name="Chevrette M."/>
            <person name="Carlson C."/>
            <person name="Stubbendieck R."/>
            <person name="Wendt-Pienkowski E."/>
        </authorList>
    </citation>
    <scope>NUCLEOTIDE SEQUENCE [LARGE SCALE GENOMIC DNA]</scope>
    <source>
        <strain evidence="2 3">SID14163</strain>
    </source>
</reference>
<evidence type="ECO:0000313" key="2">
    <source>
        <dbReference type="EMBL" id="NEB09791.1"/>
    </source>
</evidence>
<proteinExistence type="predicted"/>
<sequence>MHWDGYPSHHLPLLLAAHQYTFGEDTETLARYLIDDAPEGWSSLGTDLLVHAPGFLRDTLPRGRHEPGRRYPERSPGERLVFTERTVSRLDWAYVLHPEGIEVIGAPGSARGPIVAWDTDPCVRFRDTASLWKPGRPIPGTTPPQATTRSTAPAQPPPVSASAPRPRAH</sequence>
<protein>
    <submittedName>
        <fullName evidence="2">Uncharacterized protein</fullName>
    </submittedName>
</protein>
<evidence type="ECO:0000256" key="1">
    <source>
        <dbReference type="SAM" id="MobiDB-lite"/>
    </source>
</evidence>
<dbReference type="EMBL" id="JAAGMA010000341">
    <property type="protein sequence ID" value="NEB09791.1"/>
    <property type="molecule type" value="Genomic_DNA"/>
</dbReference>
<feature type="region of interest" description="Disordered" evidence="1">
    <location>
        <begin position="128"/>
        <end position="169"/>
    </location>
</feature>
<dbReference type="RefSeq" id="WP_164245353.1">
    <property type="nucleotide sequence ID" value="NZ_JAAGMA010000341.1"/>
</dbReference>
<evidence type="ECO:0000313" key="3">
    <source>
        <dbReference type="Proteomes" id="UP000470446"/>
    </source>
</evidence>
<organism evidence="2 3">
    <name type="scientific">Streptomyces coelicoflavus</name>
    <dbReference type="NCBI Taxonomy" id="285562"/>
    <lineage>
        <taxon>Bacteria</taxon>
        <taxon>Bacillati</taxon>
        <taxon>Actinomycetota</taxon>
        <taxon>Actinomycetes</taxon>
        <taxon>Kitasatosporales</taxon>
        <taxon>Streptomycetaceae</taxon>
        <taxon>Streptomyces</taxon>
    </lineage>
</organism>
<feature type="compositionally biased region" description="Low complexity" evidence="1">
    <location>
        <begin position="160"/>
        <end position="169"/>
    </location>
</feature>
<gene>
    <name evidence="2" type="ORF">G3I32_13110</name>
</gene>
<accession>A0A7K3PK77</accession>
<comment type="caution">
    <text evidence="2">The sequence shown here is derived from an EMBL/GenBank/DDBJ whole genome shotgun (WGS) entry which is preliminary data.</text>
</comment>